<dbReference type="EMBL" id="LKEY01014921">
    <property type="protein sequence ID" value="KYN50526.1"/>
    <property type="molecule type" value="Genomic_DNA"/>
</dbReference>
<dbReference type="Proteomes" id="UP000078492">
    <property type="component" value="Unassembled WGS sequence"/>
</dbReference>
<organism evidence="1 2">
    <name type="scientific">Trachymyrmex cornetzi</name>
    <dbReference type="NCBI Taxonomy" id="471704"/>
    <lineage>
        <taxon>Eukaryota</taxon>
        <taxon>Metazoa</taxon>
        <taxon>Ecdysozoa</taxon>
        <taxon>Arthropoda</taxon>
        <taxon>Hexapoda</taxon>
        <taxon>Insecta</taxon>
        <taxon>Pterygota</taxon>
        <taxon>Neoptera</taxon>
        <taxon>Endopterygota</taxon>
        <taxon>Hymenoptera</taxon>
        <taxon>Apocrita</taxon>
        <taxon>Aculeata</taxon>
        <taxon>Formicoidea</taxon>
        <taxon>Formicidae</taxon>
        <taxon>Myrmicinae</taxon>
        <taxon>Trachymyrmex</taxon>
    </lineage>
</organism>
<evidence type="ECO:0000313" key="1">
    <source>
        <dbReference type="EMBL" id="KYN50526.1"/>
    </source>
</evidence>
<accession>A0A151K327</accession>
<dbReference type="AlphaFoldDB" id="A0A151K327"/>
<evidence type="ECO:0000313" key="2">
    <source>
        <dbReference type="Proteomes" id="UP000078492"/>
    </source>
</evidence>
<sequence length="86" mass="9369">MDEPVVRVAKMEPEVVQALREEPGVDSALPLDAPADGVVFLVQFQVGNLDYMSVRLGVQKLGLRRALPVPLSQHGKSSTVFTILNK</sequence>
<reference evidence="1 2" key="1">
    <citation type="submission" date="2015-09" db="EMBL/GenBank/DDBJ databases">
        <title>Trachymyrmex cornetzi WGS genome.</title>
        <authorList>
            <person name="Nygaard S."/>
            <person name="Hu H."/>
            <person name="Boomsma J."/>
            <person name="Zhang G."/>
        </authorList>
    </citation>
    <scope>NUCLEOTIDE SEQUENCE [LARGE SCALE GENOMIC DNA]</scope>
    <source>
        <strain evidence="1">Tcor2-1</strain>
        <tissue evidence="1">Whole body</tissue>
    </source>
</reference>
<proteinExistence type="predicted"/>
<protein>
    <submittedName>
        <fullName evidence="1">Uncharacterized protein</fullName>
    </submittedName>
</protein>
<name>A0A151K327_9HYME</name>
<gene>
    <name evidence="1" type="ORF">ALC57_00166</name>
</gene>
<comment type="caution">
    <text evidence="1">The sequence shown here is derived from an EMBL/GenBank/DDBJ whole genome shotgun (WGS) entry which is preliminary data.</text>
</comment>
<keyword evidence="2" id="KW-1185">Reference proteome</keyword>